<accession>A0AAN9Z9J4</accession>
<keyword evidence="3" id="KW-1185">Reference proteome</keyword>
<proteinExistence type="predicted"/>
<feature type="compositionally biased region" description="Basic and acidic residues" evidence="1">
    <location>
        <begin position="257"/>
        <end position="268"/>
    </location>
</feature>
<gene>
    <name evidence="2" type="ORF">R5R35_001310</name>
</gene>
<comment type="caution">
    <text evidence="2">The sequence shown here is derived from an EMBL/GenBank/DDBJ whole genome shotgun (WGS) entry which is preliminary data.</text>
</comment>
<evidence type="ECO:0000313" key="3">
    <source>
        <dbReference type="Proteomes" id="UP001378592"/>
    </source>
</evidence>
<dbReference type="Proteomes" id="UP001378592">
    <property type="component" value="Unassembled WGS sequence"/>
</dbReference>
<feature type="region of interest" description="Disordered" evidence="1">
    <location>
        <begin position="257"/>
        <end position="291"/>
    </location>
</feature>
<name>A0AAN9Z9J4_9ORTH</name>
<organism evidence="2 3">
    <name type="scientific">Gryllus longicercus</name>
    <dbReference type="NCBI Taxonomy" id="2509291"/>
    <lineage>
        <taxon>Eukaryota</taxon>
        <taxon>Metazoa</taxon>
        <taxon>Ecdysozoa</taxon>
        <taxon>Arthropoda</taxon>
        <taxon>Hexapoda</taxon>
        <taxon>Insecta</taxon>
        <taxon>Pterygota</taxon>
        <taxon>Neoptera</taxon>
        <taxon>Polyneoptera</taxon>
        <taxon>Orthoptera</taxon>
        <taxon>Ensifera</taxon>
        <taxon>Gryllidea</taxon>
        <taxon>Grylloidea</taxon>
        <taxon>Gryllidae</taxon>
        <taxon>Gryllinae</taxon>
        <taxon>Gryllus</taxon>
    </lineage>
</organism>
<protein>
    <submittedName>
        <fullName evidence="2">Uncharacterized protein</fullName>
    </submittedName>
</protein>
<dbReference type="AlphaFoldDB" id="A0AAN9Z9J4"/>
<evidence type="ECO:0000313" key="2">
    <source>
        <dbReference type="EMBL" id="KAK7867659.1"/>
    </source>
</evidence>
<reference evidence="2 3" key="1">
    <citation type="submission" date="2024-03" db="EMBL/GenBank/DDBJ databases">
        <title>The genome assembly and annotation of the cricket Gryllus longicercus Weissman &amp; Gray.</title>
        <authorList>
            <person name="Szrajer S."/>
            <person name="Gray D."/>
            <person name="Ylla G."/>
        </authorList>
    </citation>
    <scope>NUCLEOTIDE SEQUENCE [LARGE SCALE GENOMIC DNA]</scope>
    <source>
        <strain evidence="2">DAG 2021-001</strain>
        <tissue evidence="2">Whole body minus gut</tissue>
    </source>
</reference>
<dbReference type="EMBL" id="JAZDUA010000114">
    <property type="protein sequence ID" value="KAK7867659.1"/>
    <property type="molecule type" value="Genomic_DNA"/>
</dbReference>
<evidence type="ECO:0000256" key="1">
    <source>
        <dbReference type="SAM" id="MobiDB-lite"/>
    </source>
</evidence>
<sequence length="291" mass="32327">MPKSSILKILADAVGSYSACAKLIIDHTYTAGMSELVIEDCTALAFILDKLIPVNENQYDRECQSTARMLISAIAACNHIPEAQTTLVCELQAALLHISAMPESVEKRTRTTNLSAIIKHIIQKYLRFVKQPQTPSMKLHQYRLLGPGNHDLSITTNQAGYRDATRVVVMDNGMGLFANTNSEEGQIDFVDQSEYLLGPSLTATRGNIPTALWWWCEEGKLLDGDSQPDCVVANASKVIEVLEITKAEEIALRRERFRKRMEEEESKPRKTKKKISTEGAEIRAAHQPAAG</sequence>